<protein>
    <submittedName>
        <fullName evidence="1">Uncharacterized protein</fullName>
    </submittedName>
</protein>
<dbReference type="RefSeq" id="WP_146306803.1">
    <property type="nucleotide sequence ID" value="NZ_VOHS01000024.1"/>
</dbReference>
<keyword evidence="2" id="KW-1185">Reference proteome</keyword>
<accession>A0A5C6LQD4</accession>
<dbReference type="EMBL" id="VOHS01000024">
    <property type="protein sequence ID" value="TWV98776.1"/>
    <property type="molecule type" value="Genomic_DNA"/>
</dbReference>
<evidence type="ECO:0000313" key="2">
    <source>
        <dbReference type="Proteomes" id="UP000318815"/>
    </source>
</evidence>
<sequence>MRYLYLFVLIALLCNCRTTQSFRHIATTASDTLVRIATWGYPDRDSWAAQQELSHKWGFYYELAGNCTIEQSAIDSLTRLNEIAERPLVKKYGKHWRSRFGREVNIMSAKPQTMYLLSILNMKETWDTTKAFEMRRDTLFYYFTPTPKKGIYLADAIGWTHHNGVKTWGSLMRYHAHQPTLITRIP</sequence>
<dbReference type="OrthoDB" id="676237at2"/>
<reference evidence="1 2" key="1">
    <citation type="submission" date="2019-08" db="EMBL/GenBank/DDBJ databases">
        <title>Whole genome sequencing of chitin degrading bacteria Chitinophaga pinensis YS16.</title>
        <authorList>
            <person name="Singh R.P."/>
            <person name="Manchanda G."/>
            <person name="Maurya I.K."/>
            <person name="Joshi N.K."/>
            <person name="Srivastava A.K."/>
        </authorList>
    </citation>
    <scope>NUCLEOTIDE SEQUENCE [LARGE SCALE GENOMIC DNA]</scope>
    <source>
        <strain evidence="1 2">YS-16</strain>
    </source>
</reference>
<evidence type="ECO:0000313" key="1">
    <source>
        <dbReference type="EMBL" id="TWV98776.1"/>
    </source>
</evidence>
<name>A0A5C6LQD4_9BACT</name>
<dbReference type="Proteomes" id="UP000318815">
    <property type="component" value="Unassembled WGS sequence"/>
</dbReference>
<comment type="caution">
    <text evidence="1">The sequence shown here is derived from an EMBL/GenBank/DDBJ whole genome shotgun (WGS) entry which is preliminary data.</text>
</comment>
<organism evidence="1 2">
    <name type="scientific">Chitinophaga pinensis</name>
    <dbReference type="NCBI Taxonomy" id="79329"/>
    <lineage>
        <taxon>Bacteria</taxon>
        <taxon>Pseudomonadati</taxon>
        <taxon>Bacteroidota</taxon>
        <taxon>Chitinophagia</taxon>
        <taxon>Chitinophagales</taxon>
        <taxon>Chitinophagaceae</taxon>
        <taxon>Chitinophaga</taxon>
    </lineage>
</organism>
<dbReference type="AlphaFoldDB" id="A0A5C6LQD4"/>
<proteinExistence type="predicted"/>
<gene>
    <name evidence="1" type="ORF">FEF09_20345</name>
</gene>